<evidence type="ECO:0000256" key="1">
    <source>
        <dbReference type="SAM" id="MobiDB-lite"/>
    </source>
</evidence>
<feature type="signal peptide" evidence="2">
    <location>
        <begin position="1"/>
        <end position="28"/>
    </location>
</feature>
<organism evidence="3 4">
    <name type="scientific">Burkholderia gladioli</name>
    <name type="common">Pseudomonas marginata</name>
    <name type="synonym">Phytomonas marginata</name>
    <dbReference type="NCBI Taxonomy" id="28095"/>
    <lineage>
        <taxon>Bacteria</taxon>
        <taxon>Pseudomonadati</taxon>
        <taxon>Pseudomonadota</taxon>
        <taxon>Betaproteobacteria</taxon>
        <taxon>Burkholderiales</taxon>
        <taxon>Burkholderiaceae</taxon>
        <taxon>Burkholderia</taxon>
    </lineage>
</organism>
<dbReference type="Proteomes" id="UP001059745">
    <property type="component" value="Chromosome 2"/>
</dbReference>
<dbReference type="EMBL" id="CP104215">
    <property type="protein sequence ID" value="UWX74521.1"/>
    <property type="molecule type" value="Genomic_DNA"/>
</dbReference>
<name>A0AB38U3K6_BURGA</name>
<keyword evidence="2" id="KW-0732">Signal</keyword>
<feature type="region of interest" description="Disordered" evidence="1">
    <location>
        <begin position="88"/>
        <end position="120"/>
    </location>
</feature>
<protein>
    <submittedName>
        <fullName evidence="3">DUF4148 domain-containing protein</fullName>
    </submittedName>
</protein>
<evidence type="ECO:0000313" key="4">
    <source>
        <dbReference type="Proteomes" id="UP001059745"/>
    </source>
</evidence>
<reference evidence="3" key="1">
    <citation type="submission" date="2022-09" db="EMBL/GenBank/DDBJ databases">
        <title>Genomic of Burkholderia gladioli.</title>
        <authorList>
            <person name="Wu H."/>
        </authorList>
    </citation>
    <scope>NUCLEOTIDE SEQUENCE</scope>
    <source>
        <strain evidence="3">ZN-S4</strain>
    </source>
</reference>
<dbReference type="InterPro" id="IPR025421">
    <property type="entry name" value="DUF4148"/>
</dbReference>
<dbReference type="AlphaFoldDB" id="A0AB38U3K6"/>
<proteinExistence type="predicted"/>
<dbReference type="Pfam" id="PF13663">
    <property type="entry name" value="DUF4148"/>
    <property type="match status" value="1"/>
</dbReference>
<feature type="compositionally biased region" description="Polar residues" evidence="1">
    <location>
        <begin position="93"/>
        <end position="103"/>
    </location>
</feature>
<sequence length="120" mass="12098">MMRFPIRAARAASLLAACLACYSQAGHAQTSRAQVRAELVRIEQAGFDPLREPLEFPADIQAAEARLAAGGATAVAATPALPALANAAGGHASTTPRVTSVASATHDGGVENGDAPALSH</sequence>
<feature type="chain" id="PRO_5044243998" evidence="2">
    <location>
        <begin position="29"/>
        <end position="120"/>
    </location>
</feature>
<gene>
    <name evidence="3" type="ORF">NYZ96_23650</name>
</gene>
<accession>A0AB38U3K6</accession>
<evidence type="ECO:0000256" key="2">
    <source>
        <dbReference type="SAM" id="SignalP"/>
    </source>
</evidence>
<dbReference type="RefSeq" id="WP_052409303.1">
    <property type="nucleotide sequence ID" value="NZ_CADEQC010000001.1"/>
</dbReference>
<evidence type="ECO:0000313" key="3">
    <source>
        <dbReference type="EMBL" id="UWX74521.1"/>
    </source>
</evidence>